<protein>
    <recommendedName>
        <fullName evidence="4">Glycosyltransferase family 32 protein</fullName>
    </recommendedName>
</protein>
<dbReference type="InterPro" id="IPR029044">
    <property type="entry name" value="Nucleotide-diphossugar_trans"/>
</dbReference>
<proteinExistence type="predicted"/>
<dbReference type="GO" id="GO:0016020">
    <property type="term" value="C:membrane"/>
    <property type="evidence" value="ECO:0007669"/>
    <property type="project" value="GOC"/>
</dbReference>
<dbReference type="Pfam" id="PF04488">
    <property type="entry name" value="Gly_transf_sug"/>
    <property type="match status" value="1"/>
</dbReference>
<feature type="compositionally biased region" description="Polar residues" evidence="2">
    <location>
        <begin position="164"/>
        <end position="174"/>
    </location>
</feature>
<dbReference type="Gene3D" id="3.90.550.20">
    <property type="match status" value="1"/>
</dbReference>
<dbReference type="AlphaFoldDB" id="A0A0F7UB58"/>
<dbReference type="InterPro" id="IPR051706">
    <property type="entry name" value="Glycosyltransferase_domain"/>
</dbReference>
<dbReference type="PANTHER" id="PTHR32385">
    <property type="entry name" value="MANNOSYL PHOSPHORYLINOSITOL CERAMIDE SYNTHASE"/>
    <property type="match status" value="1"/>
</dbReference>
<organism evidence="3">
    <name type="scientific">Neospora caninum (strain Liverpool)</name>
    <dbReference type="NCBI Taxonomy" id="572307"/>
    <lineage>
        <taxon>Eukaryota</taxon>
        <taxon>Sar</taxon>
        <taxon>Alveolata</taxon>
        <taxon>Apicomplexa</taxon>
        <taxon>Conoidasida</taxon>
        <taxon>Coccidia</taxon>
        <taxon>Eucoccidiorida</taxon>
        <taxon>Eimeriorina</taxon>
        <taxon>Sarcocystidae</taxon>
        <taxon>Neospora</taxon>
    </lineage>
</organism>
<dbReference type="EMBL" id="LN714481">
    <property type="protein sequence ID" value="CEL66241.1"/>
    <property type="molecule type" value="Genomic_DNA"/>
</dbReference>
<evidence type="ECO:0000256" key="2">
    <source>
        <dbReference type="SAM" id="MobiDB-lite"/>
    </source>
</evidence>
<reference evidence="3" key="1">
    <citation type="journal article" date="2015" name="PLoS ONE">
        <title>Comprehensive Evaluation of Toxoplasma gondii VEG and Neospora caninum LIV Genomes with Tachyzoite Stage Transcriptome and Proteome Defines Novel Transcript Features.</title>
        <authorList>
            <person name="Ramaprasad A."/>
            <person name="Mourier T."/>
            <person name="Naeem R."/>
            <person name="Malas T.B."/>
            <person name="Moussa E."/>
            <person name="Panigrahi A."/>
            <person name="Vermont S.J."/>
            <person name="Otto T.D."/>
            <person name="Wastling J."/>
            <person name="Pain A."/>
        </authorList>
    </citation>
    <scope>NUCLEOTIDE SEQUENCE</scope>
    <source>
        <strain evidence="3">Liverpool</strain>
    </source>
</reference>
<name>A0A0F7UB58_NEOCL</name>
<evidence type="ECO:0000313" key="3">
    <source>
        <dbReference type="EMBL" id="CEL66241.1"/>
    </source>
</evidence>
<dbReference type="PANTHER" id="PTHR32385:SF23">
    <property type="entry name" value="NUCLEOTIDE-DIPHOSPHO-SUGAR TRANSFERASE"/>
    <property type="match status" value="1"/>
</dbReference>
<accession>A0A0F7UB58</accession>
<dbReference type="GO" id="GO:0000030">
    <property type="term" value="F:mannosyltransferase activity"/>
    <property type="evidence" value="ECO:0007669"/>
    <property type="project" value="TreeGrafter"/>
</dbReference>
<evidence type="ECO:0008006" key="4">
    <source>
        <dbReference type="Google" id="ProtNLM"/>
    </source>
</evidence>
<sequence length="580" mass="64219">MENNGNDFPDFPSPSSIRFNLWSPKDNIWLSLLRELWHRCNVRRALAAASKAATSKAAASKAAACGDPPHDAQLSVNATMKSHRMSIAATPWFRYDTDFPACHNGGGMKGEHQRRRRATADVRDDSAREAVCADRALNASLAGAIREAQLHCRHPERTAEDSGSARSPETSGQLTLPVVPVTPAGPSVTGDEHLLSPVVQSPHAWDRGQAIPPLLHFVWLGGHRPPSFFDEVQQSWAVHNPDLIQALWTDAHVESLLDVLDRKVRSWMGATREASRQGLSGDRPETDASETIEWERTDGFSYMQTLAHGIKTFRKESCLAARSDIARLLILCHYGGIYADADMEAIRPLPPCLRRCATVFMGMQRPDAVELGNALIGCSSGHALIRFILRHVGRPFSKWGTHDVDQTAVALEIIKLQVARFSPEASDLLASLPGPDDEADNAIERTGPGLLTRATLLWLRDQLNSSSCSRCRQQERCSHNYEHKNNVIRAASGQAEVVGIETGSKEDDSEPDDANWACCALATTCIFPPIFFYPVPNHRRKDLLEGKVQAELLDSSFSYTVHHWRQTWQVSRPRGSETRC</sequence>
<dbReference type="GO" id="GO:0051999">
    <property type="term" value="P:mannosyl-inositol phosphorylceramide biosynthetic process"/>
    <property type="evidence" value="ECO:0007669"/>
    <property type="project" value="TreeGrafter"/>
</dbReference>
<feature type="region of interest" description="Disordered" evidence="2">
    <location>
        <begin position="154"/>
        <end position="179"/>
    </location>
</feature>
<dbReference type="InterPro" id="IPR007577">
    <property type="entry name" value="GlycoTrfase_DXD_sugar-bd_CS"/>
</dbReference>
<dbReference type="SUPFAM" id="SSF53448">
    <property type="entry name" value="Nucleotide-diphospho-sugar transferases"/>
    <property type="match status" value="1"/>
</dbReference>
<gene>
    <name evidence="3" type="ORF">BN1204_020600</name>
</gene>
<evidence type="ECO:0000256" key="1">
    <source>
        <dbReference type="ARBA" id="ARBA00022679"/>
    </source>
</evidence>
<keyword evidence="1" id="KW-0808">Transferase</keyword>